<dbReference type="InterPro" id="IPR037121">
    <property type="entry name" value="Ribosomal_bL25_C"/>
</dbReference>
<proteinExistence type="inferred from homology"/>
<evidence type="ECO:0000256" key="3">
    <source>
        <dbReference type="ARBA" id="ARBA00022980"/>
    </source>
</evidence>
<dbReference type="Gene3D" id="2.170.120.20">
    <property type="entry name" value="Ribosomal protein L25, beta domain"/>
    <property type="match status" value="1"/>
</dbReference>
<dbReference type="InterPro" id="IPR020056">
    <property type="entry name" value="Rbsml_bL25/Gln-tRNA_synth_N"/>
</dbReference>
<organism evidence="9 10">
    <name type="scientific">Siminovitchia thermophila</name>
    <dbReference type="NCBI Taxonomy" id="1245522"/>
    <lineage>
        <taxon>Bacteria</taxon>
        <taxon>Bacillati</taxon>
        <taxon>Bacillota</taxon>
        <taxon>Bacilli</taxon>
        <taxon>Bacillales</taxon>
        <taxon>Bacillaceae</taxon>
        <taxon>Siminovitchia</taxon>
    </lineage>
</organism>
<feature type="domain" description="Large ribosomal subunit protein bL25 L25" evidence="7">
    <location>
        <begin position="5"/>
        <end position="91"/>
    </location>
</feature>
<dbReference type="RefSeq" id="WP_077111864.1">
    <property type="nucleotide sequence ID" value="NZ_JAFBFH010000031.1"/>
</dbReference>
<dbReference type="InterPro" id="IPR020930">
    <property type="entry name" value="Ribosomal_uL5_bac-type"/>
</dbReference>
<evidence type="ECO:0000256" key="6">
    <source>
        <dbReference type="SAM" id="MobiDB-lite"/>
    </source>
</evidence>
<gene>
    <name evidence="5" type="primary">rplY</name>
    <name evidence="5" type="synonym">ctc</name>
    <name evidence="9" type="ORF">JOC94_003718</name>
</gene>
<comment type="function">
    <text evidence="5">This is one of the proteins that binds to the 5S RNA in the ribosome where it forms part of the central protuberance.</text>
</comment>
<dbReference type="NCBIfam" id="TIGR00731">
    <property type="entry name" value="bL25_bact_ctc"/>
    <property type="match status" value="1"/>
</dbReference>
<dbReference type="Pfam" id="PF01386">
    <property type="entry name" value="Ribosomal_L25p"/>
    <property type="match status" value="1"/>
</dbReference>
<evidence type="ECO:0000256" key="4">
    <source>
        <dbReference type="ARBA" id="ARBA00023274"/>
    </source>
</evidence>
<dbReference type="GO" id="GO:0005840">
    <property type="term" value="C:ribosome"/>
    <property type="evidence" value="ECO:0007669"/>
    <property type="project" value="UniProtKB-KW"/>
</dbReference>
<dbReference type="InterPro" id="IPR011035">
    <property type="entry name" value="Ribosomal_bL25/Gln-tRNA_synth"/>
</dbReference>
<dbReference type="PANTHER" id="PTHR33284">
    <property type="entry name" value="RIBOSOMAL PROTEIN L25/GLN-TRNA SYNTHETASE, ANTI-CODON-BINDING DOMAIN-CONTAINING PROTEIN"/>
    <property type="match status" value="1"/>
</dbReference>
<name>A0ABS2RAL8_9BACI</name>
<evidence type="ECO:0000259" key="8">
    <source>
        <dbReference type="Pfam" id="PF14693"/>
    </source>
</evidence>
<dbReference type="InterPro" id="IPR001021">
    <property type="entry name" value="Ribosomal_bL25_long"/>
</dbReference>
<dbReference type="Pfam" id="PF14693">
    <property type="entry name" value="Ribosomal_TL5_C"/>
    <property type="match status" value="1"/>
</dbReference>
<keyword evidence="2 5" id="KW-0694">RNA-binding</keyword>
<keyword evidence="10" id="KW-1185">Reference proteome</keyword>
<reference evidence="9 10" key="1">
    <citation type="submission" date="2021-01" db="EMBL/GenBank/DDBJ databases">
        <title>Genomic Encyclopedia of Type Strains, Phase IV (KMG-IV): sequencing the most valuable type-strain genomes for metagenomic binning, comparative biology and taxonomic classification.</title>
        <authorList>
            <person name="Goeker M."/>
        </authorList>
    </citation>
    <scope>NUCLEOTIDE SEQUENCE [LARGE SCALE GENOMIC DNA]</scope>
    <source>
        <strain evidence="9 10">DSM 105453</strain>
    </source>
</reference>
<dbReference type="HAMAP" id="MF_01334">
    <property type="entry name" value="Ribosomal_bL25_CTC"/>
    <property type="match status" value="1"/>
</dbReference>
<comment type="caution">
    <text evidence="9">The sequence shown here is derived from an EMBL/GenBank/DDBJ whole genome shotgun (WGS) entry which is preliminary data.</text>
</comment>
<dbReference type="Gene3D" id="2.40.240.10">
    <property type="entry name" value="Ribosomal Protein L25, Chain P"/>
    <property type="match status" value="1"/>
</dbReference>
<comment type="subunit">
    <text evidence="5">Part of the 50S ribosomal subunit; part of the 5S rRNA/L5/L18/L25 subcomplex. Contacts the 5S rRNA. Binds to the 5S rRNA independently of L5 and L18.</text>
</comment>
<keyword evidence="1 5" id="KW-0699">rRNA-binding</keyword>
<dbReference type="SUPFAM" id="SSF50715">
    <property type="entry name" value="Ribosomal protein L25-like"/>
    <property type="match status" value="1"/>
</dbReference>
<feature type="region of interest" description="Disordered" evidence="6">
    <location>
        <begin position="181"/>
        <end position="210"/>
    </location>
</feature>
<evidence type="ECO:0000256" key="5">
    <source>
        <dbReference type="HAMAP-Rule" id="MF_01334"/>
    </source>
</evidence>
<dbReference type="NCBIfam" id="NF004133">
    <property type="entry name" value="PRK05618.2-4"/>
    <property type="match status" value="1"/>
</dbReference>
<evidence type="ECO:0000259" key="7">
    <source>
        <dbReference type="Pfam" id="PF01386"/>
    </source>
</evidence>
<keyword evidence="4 5" id="KW-0687">Ribonucleoprotein</keyword>
<evidence type="ECO:0000313" key="10">
    <source>
        <dbReference type="Proteomes" id="UP000823485"/>
    </source>
</evidence>
<evidence type="ECO:0000256" key="2">
    <source>
        <dbReference type="ARBA" id="ARBA00022884"/>
    </source>
</evidence>
<protein>
    <recommendedName>
        <fullName evidence="5">Large ribosomal subunit protein bL25</fullName>
    </recommendedName>
    <alternativeName>
        <fullName evidence="5">General stress protein CTC</fullName>
    </alternativeName>
</protein>
<dbReference type="Proteomes" id="UP000823485">
    <property type="component" value="Unassembled WGS sequence"/>
</dbReference>
<sequence length="210" mass="23272">MVNVLKAKERTSERRSQVRELREQGGIPAVVYGYRIDNTPIAINMGDFMKTMREVGRNGVIDLDLEGKKLNVILHEYQEDPIRKEVIHADFLSVDMSQEIEASVRVELSEDAEGLKDGGVLQQIMHEINVTAKPDEIPEAIKVDISHLGIGETISIGEIRGKYSITINHEDDEAIATILTPRTEEETEEAGEAAEVSGTDEGNATTESEE</sequence>
<feature type="domain" description="Large ribosomal subunit protein bL25 beta" evidence="8">
    <location>
        <begin position="99"/>
        <end position="182"/>
    </location>
</feature>
<dbReference type="EMBL" id="JAFBFH010000031">
    <property type="protein sequence ID" value="MBM7716697.1"/>
    <property type="molecule type" value="Genomic_DNA"/>
</dbReference>
<keyword evidence="3 5" id="KW-0689">Ribosomal protein</keyword>
<accession>A0ABS2RAL8</accession>
<dbReference type="InterPro" id="IPR020057">
    <property type="entry name" value="Ribosomal_bL25_b-dom"/>
</dbReference>
<comment type="similarity">
    <text evidence="5">Belongs to the bacterial ribosomal protein bL25 family. CTC subfamily.</text>
</comment>
<evidence type="ECO:0000313" key="9">
    <source>
        <dbReference type="EMBL" id="MBM7716697.1"/>
    </source>
</evidence>
<dbReference type="InterPro" id="IPR029751">
    <property type="entry name" value="Ribosomal_L25_dom"/>
</dbReference>
<dbReference type="PANTHER" id="PTHR33284:SF1">
    <property type="entry name" value="RIBOSOMAL PROTEIN L25_GLN-TRNA SYNTHETASE, ANTI-CODON-BINDING DOMAIN-CONTAINING PROTEIN"/>
    <property type="match status" value="1"/>
</dbReference>
<feature type="compositionally biased region" description="Polar residues" evidence="6">
    <location>
        <begin position="200"/>
        <end position="210"/>
    </location>
</feature>
<evidence type="ECO:0000256" key="1">
    <source>
        <dbReference type="ARBA" id="ARBA00022730"/>
    </source>
</evidence>
<dbReference type="CDD" id="cd00495">
    <property type="entry name" value="Ribosomal_L25_TL5_CTC"/>
    <property type="match status" value="1"/>
</dbReference>